<sequence>MKLEILLVDDDPVVLYLHKATFNKCNFPKQLFFENGSLVLDYVLANKDEDKVFLILLDINMPVMNGWEFLDELNTIAIKPLVKVVIVTSSIDSADKDKAKNYDQVFEFMEKPLQEKLICNLRNNKDLAPYLIQD</sequence>
<proteinExistence type="predicted"/>
<dbReference type="Proteomes" id="UP000192360">
    <property type="component" value="Unassembled WGS sequence"/>
</dbReference>
<feature type="domain" description="Response regulatory" evidence="2">
    <location>
        <begin position="4"/>
        <end position="126"/>
    </location>
</feature>
<accession>A0A1W1YGH9</accession>
<evidence type="ECO:0000313" key="4">
    <source>
        <dbReference type="Proteomes" id="UP000192360"/>
    </source>
</evidence>
<dbReference type="RefSeq" id="WP_084059760.1">
    <property type="nucleotide sequence ID" value="NZ_FWXO01000001.1"/>
</dbReference>
<name>A0A1W1YGH9_9FLAO</name>
<keyword evidence="1" id="KW-0597">Phosphoprotein</keyword>
<evidence type="ECO:0000259" key="2">
    <source>
        <dbReference type="PROSITE" id="PS50110"/>
    </source>
</evidence>
<dbReference type="PANTHER" id="PTHR44520:SF2">
    <property type="entry name" value="RESPONSE REGULATOR RCP1"/>
    <property type="match status" value="1"/>
</dbReference>
<dbReference type="PROSITE" id="PS50110">
    <property type="entry name" value="RESPONSE_REGULATORY"/>
    <property type="match status" value="1"/>
</dbReference>
<evidence type="ECO:0000313" key="3">
    <source>
        <dbReference type="EMBL" id="SMC35229.1"/>
    </source>
</evidence>
<dbReference type="EMBL" id="FWXO01000001">
    <property type="protein sequence ID" value="SMC35229.1"/>
    <property type="molecule type" value="Genomic_DNA"/>
</dbReference>
<organism evidence="3 4">
    <name type="scientific">Cellulophaga tyrosinoxydans</name>
    <dbReference type="NCBI Taxonomy" id="504486"/>
    <lineage>
        <taxon>Bacteria</taxon>
        <taxon>Pseudomonadati</taxon>
        <taxon>Bacteroidota</taxon>
        <taxon>Flavobacteriia</taxon>
        <taxon>Flavobacteriales</taxon>
        <taxon>Flavobacteriaceae</taxon>
        <taxon>Cellulophaga</taxon>
    </lineage>
</organism>
<dbReference type="STRING" id="504486.SAMN05660703_0442"/>
<gene>
    <name evidence="3" type="ORF">SAMN05660703_0442</name>
</gene>
<dbReference type="GO" id="GO:0000160">
    <property type="term" value="P:phosphorelay signal transduction system"/>
    <property type="evidence" value="ECO:0007669"/>
    <property type="project" value="InterPro"/>
</dbReference>
<dbReference type="AlphaFoldDB" id="A0A1W1YGH9"/>
<dbReference type="PANTHER" id="PTHR44520">
    <property type="entry name" value="RESPONSE REGULATOR RCP1-RELATED"/>
    <property type="match status" value="1"/>
</dbReference>
<dbReference type="OrthoDB" id="673128at2"/>
<keyword evidence="4" id="KW-1185">Reference proteome</keyword>
<evidence type="ECO:0000256" key="1">
    <source>
        <dbReference type="PROSITE-ProRule" id="PRU00169"/>
    </source>
</evidence>
<dbReference type="InterPro" id="IPR001789">
    <property type="entry name" value="Sig_transdc_resp-reg_receiver"/>
</dbReference>
<feature type="modified residue" description="4-aspartylphosphate" evidence="1">
    <location>
        <position position="58"/>
    </location>
</feature>
<dbReference type="InterPro" id="IPR052893">
    <property type="entry name" value="TCS_response_regulator"/>
</dbReference>
<dbReference type="SMART" id="SM00448">
    <property type="entry name" value="REC"/>
    <property type="match status" value="1"/>
</dbReference>
<dbReference type="Gene3D" id="3.40.50.2300">
    <property type="match status" value="1"/>
</dbReference>
<protein>
    <submittedName>
        <fullName evidence="3">CheY chemotaxis protein or a CheY-like REC (Receiver) domain</fullName>
    </submittedName>
</protein>
<dbReference type="Pfam" id="PF00072">
    <property type="entry name" value="Response_reg"/>
    <property type="match status" value="1"/>
</dbReference>
<reference evidence="3 4" key="1">
    <citation type="submission" date="2017-04" db="EMBL/GenBank/DDBJ databases">
        <authorList>
            <person name="Afonso C.L."/>
            <person name="Miller P.J."/>
            <person name="Scott M.A."/>
            <person name="Spackman E."/>
            <person name="Goraichik I."/>
            <person name="Dimitrov K.M."/>
            <person name="Suarez D.L."/>
            <person name="Swayne D.E."/>
        </authorList>
    </citation>
    <scope>NUCLEOTIDE SEQUENCE [LARGE SCALE GENOMIC DNA]</scope>
    <source>
        <strain evidence="3 4">DSM 21164</strain>
    </source>
</reference>
<dbReference type="SUPFAM" id="SSF52172">
    <property type="entry name" value="CheY-like"/>
    <property type="match status" value="1"/>
</dbReference>
<dbReference type="InterPro" id="IPR011006">
    <property type="entry name" value="CheY-like_superfamily"/>
</dbReference>